<dbReference type="Gene3D" id="3.30.40.10">
    <property type="entry name" value="Zinc/RING finger domain, C3HC4 (zinc finger)"/>
    <property type="match status" value="1"/>
</dbReference>
<dbReference type="PROSITE" id="PS00518">
    <property type="entry name" value="ZF_RING_1"/>
    <property type="match status" value="1"/>
</dbReference>
<reference evidence="2" key="1">
    <citation type="journal article" date="2022" name="Microb. Genom.">
        <title>A global pangenome for the wheat fungal pathogen Pyrenophora tritici-repentis and prediction of effector protein structural homology.</title>
        <authorList>
            <person name="Moolhuijzen P.M."/>
            <person name="See P.T."/>
            <person name="Shi G."/>
            <person name="Powell H.R."/>
            <person name="Cockram J."/>
            <person name="Jorgensen L.N."/>
            <person name="Benslimane H."/>
            <person name="Strelkov S.E."/>
            <person name="Turner J."/>
            <person name="Liu Z."/>
            <person name="Moffat C.S."/>
        </authorList>
    </citation>
    <scope>NUCLEOTIDE SEQUENCE [LARGE SCALE GENOMIC DNA]</scope>
</reference>
<keyword evidence="2" id="KW-1185">Reference proteome</keyword>
<dbReference type="OrthoDB" id="3693422at2759"/>
<evidence type="ECO:0000313" key="2">
    <source>
        <dbReference type="Proteomes" id="UP000249757"/>
    </source>
</evidence>
<dbReference type="SUPFAM" id="SSF57850">
    <property type="entry name" value="RING/U-box"/>
    <property type="match status" value="1"/>
</dbReference>
<gene>
    <name evidence="1" type="ORF">Ptr86124_010217</name>
</gene>
<accession>A0A2W1GHI0</accession>
<dbReference type="InterPro" id="IPR001841">
    <property type="entry name" value="Znf_RING"/>
</dbReference>
<sequence length="452" mass="50463">MATTKPEASMVTTKPELIIATTKPETSMASMAIKLAGNITFEQWYDNSKAELQSGGATWYYDSNDSPTMNSNPPLRLLRQSIGPHMCMKCTSVVDTKEVKQNSDFRLALQARLSSGYLDEVFASNSSTIKINQELPLSRSVVLEKGVRYVKALPMCQPGTKADQNNDEEHTNVGPESKLPNRLNPQEFPLYILACDHIICQACLVYNFDTWYQNAVCPMCRHELLRTGRFYFGNMMVDQSAALVVGRAAAFFDDGLLHKAIEVYTASFKANDKSSIILTTWGYEQVAHGVAAYLETKYPAGYYGHSSKYMTDEALSRSVQSSSVKHVLDIAHSINLQKLIRLHAMSVPCLVSVTGLKATMLRLVRQAVQEPIADICRRLLSEELIDAGFGLDLSSEEILEVATTLDGTQMKELWRVCEMFVEYTVAWLVWRHVTLDPDYVATLTKLAVPMGH</sequence>
<protein>
    <submittedName>
        <fullName evidence="1">Zinc-RING finger domain containing protein</fullName>
    </submittedName>
</protein>
<dbReference type="AlphaFoldDB" id="A0A2W1GHI0"/>
<name>A0A2W1GHI0_9PLEO</name>
<proteinExistence type="predicted"/>
<comment type="caution">
    <text evidence="1">The sequence shown here is derived from an EMBL/GenBank/DDBJ whole genome shotgun (WGS) entry which is preliminary data.</text>
</comment>
<dbReference type="Proteomes" id="UP000249757">
    <property type="component" value="Unassembled WGS sequence"/>
</dbReference>
<evidence type="ECO:0000313" key="1">
    <source>
        <dbReference type="EMBL" id="KAI1511096.1"/>
    </source>
</evidence>
<dbReference type="Pfam" id="PF14634">
    <property type="entry name" value="zf-RING_5"/>
    <property type="match status" value="1"/>
</dbReference>
<organism evidence="1 2">
    <name type="scientific">Pyrenophora tritici-repentis</name>
    <dbReference type="NCBI Taxonomy" id="45151"/>
    <lineage>
        <taxon>Eukaryota</taxon>
        <taxon>Fungi</taxon>
        <taxon>Dikarya</taxon>
        <taxon>Ascomycota</taxon>
        <taxon>Pezizomycotina</taxon>
        <taxon>Dothideomycetes</taxon>
        <taxon>Pleosporomycetidae</taxon>
        <taxon>Pleosporales</taxon>
        <taxon>Pleosporineae</taxon>
        <taxon>Pleosporaceae</taxon>
        <taxon>Pyrenophora</taxon>
    </lineage>
</organism>
<dbReference type="InterPro" id="IPR017907">
    <property type="entry name" value="Znf_RING_CS"/>
</dbReference>
<dbReference type="EMBL" id="NRDI02000015">
    <property type="protein sequence ID" value="KAI1511096.1"/>
    <property type="molecule type" value="Genomic_DNA"/>
</dbReference>
<dbReference type="InterPro" id="IPR013083">
    <property type="entry name" value="Znf_RING/FYVE/PHD"/>
</dbReference>